<keyword evidence="8" id="KW-1185">Reference proteome</keyword>
<feature type="domain" description="Symplekin C-terminal" evidence="6">
    <location>
        <begin position="816"/>
        <end position="990"/>
    </location>
</feature>
<organism evidence="7 8">
    <name type="scientific">Psylliodes chrysocephalus</name>
    <dbReference type="NCBI Taxonomy" id="3402493"/>
    <lineage>
        <taxon>Eukaryota</taxon>
        <taxon>Metazoa</taxon>
        <taxon>Ecdysozoa</taxon>
        <taxon>Arthropoda</taxon>
        <taxon>Hexapoda</taxon>
        <taxon>Insecta</taxon>
        <taxon>Pterygota</taxon>
        <taxon>Neoptera</taxon>
        <taxon>Endopterygota</taxon>
        <taxon>Coleoptera</taxon>
        <taxon>Polyphaga</taxon>
        <taxon>Cucujiformia</taxon>
        <taxon>Chrysomeloidea</taxon>
        <taxon>Chrysomelidae</taxon>
        <taxon>Galerucinae</taxon>
        <taxon>Alticini</taxon>
        <taxon>Psylliodes</taxon>
    </lineage>
</organism>
<dbReference type="GO" id="GO:0005847">
    <property type="term" value="C:mRNA cleavage and polyadenylation specificity factor complex"/>
    <property type="evidence" value="ECO:0007669"/>
    <property type="project" value="TreeGrafter"/>
</dbReference>
<dbReference type="GO" id="GO:0006397">
    <property type="term" value="P:mRNA processing"/>
    <property type="evidence" value="ECO:0007669"/>
    <property type="project" value="UniProtKB-KW"/>
</dbReference>
<reference evidence="7" key="1">
    <citation type="submission" date="2022-01" db="EMBL/GenBank/DDBJ databases">
        <authorList>
            <person name="King R."/>
        </authorList>
    </citation>
    <scope>NUCLEOTIDE SEQUENCE</scope>
</reference>
<dbReference type="SUPFAM" id="SSF48371">
    <property type="entry name" value="ARM repeat"/>
    <property type="match status" value="1"/>
</dbReference>
<dbReference type="InterPro" id="IPR032460">
    <property type="entry name" value="Symplekin/Pta1_N"/>
</dbReference>
<evidence type="ECO:0000256" key="4">
    <source>
        <dbReference type="SAM" id="MobiDB-lite"/>
    </source>
</evidence>
<evidence type="ECO:0008006" key="9">
    <source>
        <dbReference type="Google" id="ProtNLM"/>
    </source>
</evidence>
<dbReference type="InterPro" id="IPR021850">
    <property type="entry name" value="Symplekin/Pta1"/>
</dbReference>
<accession>A0A9P0D381</accession>
<protein>
    <recommendedName>
        <fullName evidence="9">Symplekin</fullName>
    </recommendedName>
</protein>
<dbReference type="EMBL" id="OV651817">
    <property type="protein sequence ID" value="CAH1111028.1"/>
    <property type="molecule type" value="Genomic_DNA"/>
</dbReference>
<gene>
    <name evidence="7" type="ORF">PSYICH_LOCUS11577</name>
</gene>
<dbReference type="OrthoDB" id="331600at2759"/>
<dbReference type="Gene3D" id="1.25.10.10">
    <property type="entry name" value="Leucine-rich Repeat Variant"/>
    <property type="match status" value="1"/>
</dbReference>
<dbReference type="AlphaFoldDB" id="A0A9P0D381"/>
<dbReference type="PANTHER" id="PTHR15245:SF20">
    <property type="entry name" value="SYMPLEKIN"/>
    <property type="match status" value="1"/>
</dbReference>
<feature type="domain" description="Symplekin/Pta1 N-terminal" evidence="5">
    <location>
        <begin position="102"/>
        <end position="322"/>
    </location>
</feature>
<evidence type="ECO:0000313" key="7">
    <source>
        <dbReference type="EMBL" id="CAH1111028.1"/>
    </source>
</evidence>
<dbReference type="Pfam" id="PF12295">
    <property type="entry name" value="Symplekin_C"/>
    <property type="match status" value="1"/>
</dbReference>
<dbReference type="PANTHER" id="PTHR15245">
    <property type="entry name" value="SYMPLEKIN-RELATED"/>
    <property type="match status" value="1"/>
</dbReference>
<evidence type="ECO:0000256" key="1">
    <source>
        <dbReference type="ARBA" id="ARBA00004123"/>
    </source>
</evidence>
<dbReference type="InterPro" id="IPR016024">
    <property type="entry name" value="ARM-type_fold"/>
</dbReference>
<name>A0A9P0D381_9CUCU</name>
<feature type="region of interest" description="Disordered" evidence="4">
    <location>
        <begin position="430"/>
        <end position="464"/>
    </location>
</feature>
<sequence>MDYELDLTDDELVTKCLNNCLFETNSSDKLANFYKIQEILLRKSPNLISKYIQNVLNFTTDTSADIKKALVGFIEELIKVRENFIPKVTLSLHMLLCDESIPVQKRVIQATITIYRRTLAWLCKASTTTQEMEDAWKQLNAVKLEIANMIDSDNDGIRTSSVKFLECVVLLQTYPDENENKRPNDFSLDDVPLTLKVARRRRLEEEASNLFEVLVKFHGSPHISSANLLACIGVLSNIAKSRAEFMERVVNALESLFANLPPTLTTTQVSSVKKKLKTELMGLLKHPGSYDYVSNISCILLDLGCSQSEINKMIPKADERRKYNKRMLSAESLVVQQNIKRARLEDPSHNDVEETFDPLLTPQEVNEQFILDNLTLEKAVYLIVTSIPKLPLQPPSEFIRDYADYVNSGNIGRIHLANALAKQFTEANIGPGKNVKQKTPTESKKRAREEEAKEDKEKPPPKKEKVKVLRIKNLKLAEITKPIDRDLKEKLMLKAVERILIPHNSTNKMLHQKIMTTLSTCFSTAVRDRILLFLLNDLRSYVDVALAWLFEEYSIMQGFSRVPPLRKDGKLGDSYNMLLCSFINVSATDTLIITRLLLEAPLVTDDALEEVRVVCRDERRSGWALGLIRDLTIRKPPKQLIFLNTLLGYTTYENAIVRDHAIAHVLELHKRFDLRLVIEEFARMNLEFLKLPKPPESLCGVNQGRLKSETWSDDFIKACLLPYVSLLPANENLIHDLAKVYVQTSADIKRIILRLIDNPIKHMGMESKDLLQLVEECPKGSETLVTRVIHILTDKGTPTPELVSRVRDLYNTRISDVRFLIPVLNGLTKKEVISALPKLIKLNPVVIREVFNRLLGLHGDSPISPSELLVSLHLIDSTQADLKTVIKATSMCLQEKQVYSQEVLAVVLQQLMEQTPLPTLLMRTVIQALSSYPRLSGFVMNILQRLISKKVWNQKVVWEGFVKCCQRTRPQSFAVLMQLPPPQLLEALTICPELKEPLRDHLMTFTEAQRAHIPAAVQEIILSYTAPPAVPPPGIIMQPDVMVVESVIPIPVPVPAPTALQSEPLPPGME</sequence>
<evidence type="ECO:0000259" key="6">
    <source>
        <dbReference type="Pfam" id="PF12295"/>
    </source>
</evidence>
<keyword evidence="3" id="KW-0539">Nucleus</keyword>
<feature type="compositionally biased region" description="Basic and acidic residues" evidence="4">
    <location>
        <begin position="439"/>
        <end position="464"/>
    </location>
</feature>
<evidence type="ECO:0000256" key="2">
    <source>
        <dbReference type="ARBA" id="ARBA00022664"/>
    </source>
</evidence>
<dbReference type="InterPro" id="IPR011989">
    <property type="entry name" value="ARM-like"/>
</dbReference>
<dbReference type="InterPro" id="IPR022075">
    <property type="entry name" value="Symplekin_C"/>
</dbReference>
<keyword evidence="2" id="KW-0507">mRNA processing</keyword>
<evidence type="ECO:0000313" key="8">
    <source>
        <dbReference type="Proteomes" id="UP001153636"/>
    </source>
</evidence>
<evidence type="ECO:0000256" key="3">
    <source>
        <dbReference type="ARBA" id="ARBA00023242"/>
    </source>
</evidence>
<proteinExistence type="predicted"/>
<comment type="subcellular location">
    <subcellularLocation>
        <location evidence="1">Nucleus</location>
    </subcellularLocation>
</comment>
<evidence type="ECO:0000259" key="5">
    <source>
        <dbReference type="Pfam" id="PF11935"/>
    </source>
</evidence>
<dbReference type="Pfam" id="PF11935">
    <property type="entry name" value="SYMPK_PTA1_N"/>
    <property type="match status" value="1"/>
</dbReference>
<dbReference type="Proteomes" id="UP001153636">
    <property type="component" value="Chromosome 5"/>
</dbReference>